<name>A0A517Q0R2_9PLAN</name>
<dbReference type="GO" id="GO:0046872">
    <property type="term" value="F:metal ion binding"/>
    <property type="evidence" value="ECO:0007669"/>
    <property type="project" value="UniProtKB-KW"/>
</dbReference>
<dbReference type="SUPFAM" id="SSF53649">
    <property type="entry name" value="Alkaline phosphatase-like"/>
    <property type="match status" value="1"/>
</dbReference>
<evidence type="ECO:0000256" key="3">
    <source>
        <dbReference type="SAM" id="MobiDB-lite"/>
    </source>
</evidence>
<dbReference type="AlphaFoldDB" id="A0A517Q0R2"/>
<dbReference type="CDD" id="cd16155">
    <property type="entry name" value="sulfatase_like"/>
    <property type="match status" value="1"/>
</dbReference>
<dbReference type="GO" id="GO:0005737">
    <property type="term" value="C:cytoplasm"/>
    <property type="evidence" value="ECO:0007669"/>
    <property type="project" value="TreeGrafter"/>
</dbReference>
<dbReference type="Proteomes" id="UP000315647">
    <property type="component" value="Chromosome"/>
</dbReference>
<evidence type="ECO:0000256" key="1">
    <source>
        <dbReference type="ARBA" id="ARBA00022723"/>
    </source>
</evidence>
<dbReference type="Gene3D" id="3.40.720.10">
    <property type="entry name" value="Alkaline Phosphatase, subunit A"/>
    <property type="match status" value="1"/>
</dbReference>
<sequence precursor="true">MSFRYRVSLALLLAVCFSLCFDSSLKAAAKEKPNILFLFTDDQRADTIHALGNPLIKTPNLDQLARNGFVFNNAYCLGSNSGAVCVCSRNMLLSGRTYFRWTGRYASADKPNFPDSMNAAGYYTYHHGKQGNTAALIHKKFDSTKYVKDQEARLLGQPGQEIVNDAIQFLKKRNTDQPFFMYLAFACPHDPRVADKEYMDLYQRDKMPLPANYLPLHPFNNGEQVVRDELLAGFPRTKAEIRKHLHDYYADITGLDGHIGRLLKALKESGEYDNTVIIFSSDHGLAVGSHGLMGKQSLYEHSMKSPLIFSGPGIPQGQSDALVYLYDIFPTVCEMVGTEVPQGLDSQSMWPVISGQQQQTRKTLCTAYKDVQRSARDGRWKLITYPQINKTQLFDLQEDPAETRNLYGKPEYQSHADHLLAALKTWQKQVGDTDPLLSEHPQDPTFKAPTAEELKKLKQRWQPKKKKKKQTAQAGSK</sequence>
<evidence type="ECO:0000256" key="4">
    <source>
        <dbReference type="SAM" id="SignalP"/>
    </source>
</evidence>
<keyword evidence="1" id="KW-0479">Metal-binding</keyword>
<reference evidence="6 7" key="1">
    <citation type="submission" date="2019-03" db="EMBL/GenBank/DDBJ databases">
        <title>Deep-cultivation of Planctomycetes and their phenomic and genomic characterization uncovers novel biology.</title>
        <authorList>
            <person name="Wiegand S."/>
            <person name="Jogler M."/>
            <person name="Boedeker C."/>
            <person name="Pinto D."/>
            <person name="Vollmers J."/>
            <person name="Rivas-Marin E."/>
            <person name="Kohn T."/>
            <person name="Peeters S.H."/>
            <person name="Heuer A."/>
            <person name="Rast P."/>
            <person name="Oberbeckmann S."/>
            <person name="Bunk B."/>
            <person name="Jeske O."/>
            <person name="Meyerdierks A."/>
            <person name="Storesund J.E."/>
            <person name="Kallscheuer N."/>
            <person name="Luecker S."/>
            <person name="Lage O.M."/>
            <person name="Pohl T."/>
            <person name="Merkel B.J."/>
            <person name="Hornburger P."/>
            <person name="Mueller R.-W."/>
            <person name="Bruemmer F."/>
            <person name="Labrenz M."/>
            <person name="Spormann A.M."/>
            <person name="Op den Camp H."/>
            <person name="Overmann J."/>
            <person name="Amann R."/>
            <person name="Jetten M.S.M."/>
            <person name="Mascher T."/>
            <person name="Medema M.H."/>
            <person name="Devos D.P."/>
            <person name="Kaster A.-K."/>
            <person name="Ovreas L."/>
            <person name="Rohde M."/>
            <person name="Galperin M.Y."/>
            <person name="Jogler C."/>
        </authorList>
    </citation>
    <scope>NUCLEOTIDE SEQUENCE [LARGE SCALE GENOMIC DNA]</scope>
    <source>
        <strain evidence="6 7">Enr10</strain>
    </source>
</reference>
<feature type="signal peptide" evidence="4">
    <location>
        <begin position="1"/>
        <end position="27"/>
    </location>
</feature>
<dbReference type="GO" id="GO:0004065">
    <property type="term" value="F:arylsulfatase activity"/>
    <property type="evidence" value="ECO:0007669"/>
    <property type="project" value="UniProtKB-EC"/>
</dbReference>
<keyword evidence="4" id="KW-0732">Signal</keyword>
<feature type="region of interest" description="Disordered" evidence="3">
    <location>
        <begin position="457"/>
        <end position="477"/>
    </location>
</feature>
<dbReference type="InterPro" id="IPR017850">
    <property type="entry name" value="Alkaline_phosphatase_core_sf"/>
</dbReference>
<feature type="compositionally biased region" description="Basic residues" evidence="3">
    <location>
        <begin position="457"/>
        <end position="470"/>
    </location>
</feature>
<dbReference type="Pfam" id="PF00884">
    <property type="entry name" value="Sulfatase"/>
    <property type="match status" value="1"/>
</dbReference>
<dbReference type="InterPro" id="IPR000917">
    <property type="entry name" value="Sulfatase_N"/>
</dbReference>
<dbReference type="EC" id="3.1.6.1" evidence="6"/>
<dbReference type="PANTHER" id="PTHR45953:SF1">
    <property type="entry name" value="IDURONATE 2-SULFATASE"/>
    <property type="match status" value="1"/>
</dbReference>
<keyword evidence="7" id="KW-1185">Reference proteome</keyword>
<feature type="chain" id="PRO_5022052089" evidence="4">
    <location>
        <begin position="28"/>
        <end position="477"/>
    </location>
</feature>
<protein>
    <submittedName>
        <fullName evidence="6">Arylsulfatase</fullName>
        <ecNumber evidence="6">3.1.6.1</ecNumber>
    </submittedName>
</protein>
<organism evidence="6 7">
    <name type="scientific">Gimesia panareensis</name>
    <dbReference type="NCBI Taxonomy" id="2527978"/>
    <lineage>
        <taxon>Bacteria</taxon>
        <taxon>Pseudomonadati</taxon>
        <taxon>Planctomycetota</taxon>
        <taxon>Planctomycetia</taxon>
        <taxon>Planctomycetales</taxon>
        <taxon>Planctomycetaceae</taxon>
        <taxon>Gimesia</taxon>
    </lineage>
</organism>
<evidence type="ECO:0000313" key="6">
    <source>
        <dbReference type="EMBL" id="QDT25214.1"/>
    </source>
</evidence>
<proteinExistence type="predicted"/>
<dbReference type="EMBL" id="CP037421">
    <property type="protein sequence ID" value="QDT25214.1"/>
    <property type="molecule type" value="Genomic_DNA"/>
</dbReference>
<evidence type="ECO:0000259" key="5">
    <source>
        <dbReference type="Pfam" id="PF00884"/>
    </source>
</evidence>
<dbReference type="RefSeq" id="WP_145448048.1">
    <property type="nucleotide sequence ID" value="NZ_CP037421.1"/>
</dbReference>
<accession>A0A517Q0R2</accession>
<gene>
    <name evidence="6" type="ORF">Enr10x_05090</name>
</gene>
<keyword evidence="2 6" id="KW-0378">Hydrolase</keyword>
<dbReference type="PANTHER" id="PTHR45953">
    <property type="entry name" value="IDURONATE 2-SULFATASE"/>
    <property type="match status" value="1"/>
</dbReference>
<evidence type="ECO:0000313" key="7">
    <source>
        <dbReference type="Proteomes" id="UP000315647"/>
    </source>
</evidence>
<evidence type="ECO:0000256" key="2">
    <source>
        <dbReference type="ARBA" id="ARBA00022801"/>
    </source>
</evidence>
<feature type="domain" description="Sulfatase N-terminal" evidence="5">
    <location>
        <begin position="33"/>
        <end position="337"/>
    </location>
</feature>